<evidence type="ECO:0000313" key="1">
    <source>
        <dbReference type="EMBL" id="BFG00495.1"/>
    </source>
</evidence>
<accession>A0AAU9FY04</accession>
<dbReference type="Proteomes" id="UP001500889">
    <property type="component" value="Chromosome A"/>
</dbReference>
<name>A0AAU9FY04_DROMD</name>
<proteinExistence type="predicted"/>
<keyword evidence="2" id="KW-1185">Reference proteome</keyword>
<protein>
    <submittedName>
        <fullName evidence="1">Uncharacterized protein</fullName>
    </submittedName>
</protein>
<evidence type="ECO:0000313" key="2">
    <source>
        <dbReference type="Proteomes" id="UP001500889"/>
    </source>
</evidence>
<dbReference type="AlphaFoldDB" id="A0AAU9FY04"/>
<dbReference type="EMBL" id="AP029266">
    <property type="protein sequence ID" value="BFG00495.1"/>
    <property type="molecule type" value="Genomic_DNA"/>
</dbReference>
<reference evidence="1 2" key="1">
    <citation type="submission" date="2024-02" db="EMBL/GenBank/DDBJ databases">
        <title>A chromosome-level genome assembly of Drosophila madeirensis, a fruit fly species endemic to Madeira island.</title>
        <authorList>
            <person name="Tomihara K."/>
            <person name="Llopart A."/>
            <person name="Yamamoto D."/>
        </authorList>
    </citation>
    <scope>NUCLEOTIDE SEQUENCE [LARGE SCALE GENOMIC DNA]</scope>
    <source>
        <strain evidence="1 2">RF1</strain>
    </source>
</reference>
<sequence>MMNALATFAPRYTLRNNKRKSKENADHEKYLGQAYGHTRLSNSFIGLFSVGRAYGVPSLYQNQFDV</sequence>
<gene>
    <name evidence="1" type="ORF">DMAD_00473</name>
</gene>
<organism evidence="1 2">
    <name type="scientific">Drosophila madeirensis</name>
    <name type="common">Fruit fly</name>
    <dbReference type="NCBI Taxonomy" id="30013"/>
    <lineage>
        <taxon>Eukaryota</taxon>
        <taxon>Metazoa</taxon>
        <taxon>Ecdysozoa</taxon>
        <taxon>Arthropoda</taxon>
        <taxon>Hexapoda</taxon>
        <taxon>Insecta</taxon>
        <taxon>Pterygota</taxon>
        <taxon>Neoptera</taxon>
        <taxon>Endopterygota</taxon>
        <taxon>Diptera</taxon>
        <taxon>Brachycera</taxon>
        <taxon>Muscomorpha</taxon>
        <taxon>Ephydroidea</taxon>
        <taxon>Drosophilidae</taxon>
        <taxon>Drosophila</taxon>
        <taxon>Sophophora</taxon>
    </lineage>
</organism>